<comment type="caution">
    <text evidence="2">The sequence shown here is derived from an EMBL/GenBank/DDBJ whole genome shotgun (WGS) entry which is preliminary data.</text>
</comment>
<evidence type="ECO:0000313" key="3">
    <source>
        <dbReference type="Proteomes" id="UP001346149"/>
    </source>
</evidence>
<protein>
    <submittedName>
        <fullName evidence="2">Uncharacterized protein</fullName>
    </submittedName>
</protein>
<name>A0AAN7RH61_TRANT</name>
<keyword evidence="3" id="KW-1185">Reference proteome</keyword>
<reference evidence="2 3" key="1">
    <citation type="journal article" date="2023" name="Hortic Res">
        <title>Pangenome of water caltrop reveals structural variations and asymmetric subgenome divergence after allopolyploidization.</title>
        <authorList>
            <person name="Zhang X."/>
            <person name="Chen Y."/>
            <person name="Wang L."/>
            <person name="Yuan Y."/>
            <person name="Fang M."/>
            <person name="Shi L."/>
            <person name="Lu R."/>
            <person name="Comes H.P."/>
            <person name="Ma Y."/>
            <person name="Chen Y."/>
            <person name="Huang G."/>
            <person name="Zhou Y."/>
            <person name="Zheng Z."/>
            <person name="Qiu Y."/>
        </authorList>
    </citation>
    <scope>NUCLEOTIDE SEQUENCE [LARGE SCALE GENOMIC DNA]</scope>
    <source>
        <strain evidence="2">F231</strain>
    </source>
</reference>
<accession>A0AAN7RH61</accession>
<dbReference type="EMBL" id="JAXQNO010000006">
    <property type="protein sequence ID" value="KAK4796938.1"/>
    <property type="molecule type" value="Genomic_DNA"/>
</dbReference>
<sequence length="168" mass="18416">MVVMIENQPKSPKKNKPNLQEKSMAAQKQPMQSKIVHFLHFLSFHRKQYCVKCAFSPGSIWSGPEPKGPLESGRDPEPPCHAGGRLTLPLPKAKTPYLGRPPQREGEAAKLLFWENLSLGFDPISYAGCGQGWSTDSEALVFSSVSRLICVRSCACKACLCVVLTNSG</sequence>
<feature type="region of interest" description="Disordered" evidence="1">
    <location>
        <begin position="1"/>
        <end position="27"/>
    </location>
</feature>
<dbReference type="Proteomes" id="UP001346149">
    <property type="component" value="Unassembled WGS sequence"/>
</dbReference>
<evidence type="ECO:0000313" key="2">
    <source>
        <dbReference type="EMBL" id="KAK4796938.1"/>
    </source>
</evidence>
<dbReference type="AlphaFoldDB" id="A0AAN7RH61"/>
<proteinExistence type="predicted"/>
<gene>
    <name evidence="2" type="ORF">SAY86_029264</name>
</gene>
<organism evidence="2 3">
    <name type="scientific">Trapa natans</name>
    <name type="common">Water chestnut</name>
    <dbReference type="NCBI Taxonomy" id="22666"/>
    <lineage>
        <taxon>Eukaryota</taxon>
        <taxon>Viridiplantae</taxon>
        <taxon>Streptophyta</taxon>
        <taxon>Embryophyta</taxon>
        <taxon>Tracheophyta</taxon>
        <taxon>Spermatophyta</taxon>
        <taxon>Magnoliopsida</taxon>
        <taxon>eudicotyledons</taxon>
        <taxon>Gunneridae</taxon>
        <taxon>Pentapetalae</taxon>
        <taxon>rosids</taxon>
        <taxon>malvids</taxon>
        <taxon>Myrtales</taxon>
        <taxon>Lythraceae</taxon>
        <taxon>Trapa</taxon>
    </lineage>
</organism>
<feature type="region of interest" description="Disordered" evidence="1">
    <location>
        <begin position="64"/>
        <end position="85"/>
    </location>
</feature>
<evidence type="ECO:0000256" key="1">
    <source>
        <dbReference type="SAM" id="MobiDB-lite"/>
    </source>
</evidence>